<evidence type="ECO:0000256" key="3">
    <source>
        <dbReference type="ARBA" id="ARBA00022796"/>
    </source>
</evidence>
<dbReference type="InterPro" id="IPR051881">
    <property type="entry name" value="Copper_transport_ATOX1-like"/>
</dbReference>
<sequence>MADTQHEYKFNVSMSCGGCSGAIERVLKKLEGTVAYITPHAAFLPASSSSRWRGVKSYNVNLEAQTATVLAEPSLAYDTVLSTIKKTGKTVNSGEADGVQKEV</sequence>
<comment type="similarity">
    <text evidence="7">Belongs to the ATX1 family.</text>
</comment>
<dbReference type="EMBL" id="LGRN01000014">
    <property type="protein sequence ID" value="OJD19255.1"/>
    <property type="molecule type" value="Genomic_DNA"/>
</dbReference>
<reference evidence="8 9" key="1">
    <citation type="submission" date="2015-07" db="EMBL/GenBank/DDBJ databases">
        <title>Emmonsia species relationships and genome sequence.</title>
        <authorList>
            <consortium name="The Broad Institute Genomics Platform"/>
            <person name="Cuomo C.A."/>
            <person name="Munoz J.F."/>
            <person name="Imamovic A."/>
            <person name="Priest M.E."/>
            <person name="Young S."/>
            <person name="Clay O.K."/>
            <person name="McEwen J.G."/>
        </authorList>
    </citation>
    <scope>NUCLEOTIDE SEQUENCE [LARGE SCALE GENOMIC DNA]</scope>
    <source>
        <strain evidence="8 9">UAMH 9510</strain>
    </source>
</reference>
<keyword evidence="2" id="KW-0479">Metal-binding</keyword>
<dbReference type="CDD" id="cd00371">
    <property type="entry name" value="HMA"/>
    <property type="match status" value="1"/>
</dbReference>
<dbReference type="Proteomes" id="UP000182235">
    <property type="component" value="Unassembled WGS sequence"/>
</dbReference>
<name>A0A1J9QSS6_9EURO</name>
<evidence type="ECO:0000256" key="1">
    <source>
        <dbReference type="ARBA" id="ARBA00022448"/>
    </source>
</evidence>
<dbReference type="OrthoDB" id="689350at2759"/>
<dbReference type="SUPFAM" id="SSF55008">
    <property type="entry name" value="HMA, heavy metal-associated domain"/>
    <property type="match status" value="1"/>
</dbReference>
<evidence type="ECO:0000313" key="9">
    <source>
        <dbReference type="Proteomes" id="UP000182235"/>
    </source>
</evidence>
<dbReference type="GO" id="GO:0046872">
    <property type="term" value="F:metal ion binding"/>
    <property type="evidence" value="ECO:0007669"/>
    <property type="project" value="UniProtKB-KW"/>
</dbReference>
<keyword evidence="1" id="KW-0813">Transport</keyword>
<keyword evidence="5" id="KW-0406">Ion transport</keyword>
<dbReference type="GO" id="GO:0005829">
    <property type="term" value="C:cytosol"/>
    <property type="evidence" value="ECO:0007669"/>
    <property type="project" value="TreeGrafter"/>
</dbReference>
<keyword evidence="6" id="KW-0143">Chaperone</keyword>
<dbReference type="GO" id="GO:0016531">
    <property type="term" value="F:copper chaperone activity"/>
    <property type="evidence" value="ECO:0007669"/>
    <property type="project" value="TreeGrafter"/>
</dbReference>
<dbReference type="PANTHER" id="PTHR46365:SF1">
    <property type="entry name" value="COPPER TRANSPORT PROTEIN ATOX1"/>
    <property type="match status" value="1"/>
</dbReference>
<dbReference type="STRING" id="1447872.A0A1J9QSS6"/>
<dbReference type="VEuPathDB" id="FungiDB:AJ78_00785"/>
<dbReference type="AlphaFoldDB" id="A0A1J9QSS6"/>
<evidence type="ECO:0000256" key="6">
    <source>
        <dbReference type="ARBA" id="ARBA00023186"/>
    </source>
</evidence>
<evidence type="ECO:0000313" key="8">
    <source>
        <dbReference type="EMBL" id="OJD19255.1"/>
    </source>
</evidence>
<dbReference type="Gene3D" id="3.30.70.100">
    <property type="match status" value="1"/>
</dbReference>
<proteinExistence type="inferred from homology"/>
<organism evidence="8 9">
    <name type="scientific">Emergomyces pasteurianus Ep9510</name>
    <dbReference type="NCBI Taxonomy" id="1447872"/>
    <lineage>
        <taxon>Eukaryota</taxon>
        <taxon>Fungi</taxon>
        <taxon>Dikarya</taxon>
        <taxon>Ascomycota</taxon>
        <taxon>Pezizomycotina</taxon>
        <taxon>Eurotiomycetes</taxon>
        <taxon>Eurotiomycetidae</taxon>
        <taxon>Onygenales</taxon>
        <taxon>Ajellomycetaceae</taxon>
        <taxon>Emergomyces</taxon>
    </lineage>
</organism>
<evidence type="ECO:0000256" key="2">
    <source>
        <dbReference type="ARBA" id="ARBA00022723"/>
    </source>
</evidence>
<accession>A0A1J9QSS6</accession>
<keyword evidence="3" id="KW-0187">Copper transport</keyword>
<dbReference type="PANTHER" id="PTHR46365">
    <property type="entry name" value="COPPER TRANSPORT PROTEIN ATOX1"/>
    <property type="match status" value="1"/>
</dbReference>
<protein>
    <submittedName>
        <fullName evidence="8">Uncharacterized protein</fullName>
    </submittedName>
</protein>
<evidence type="ECO:0000256" key="7">
    <source>
        <dbReference type="ARBA" id="ARBA00038171"/>
    </source>
</evidence>
<evidence type="ECO:0000256" key="5">
    <source>
        <dbReference type="ARBA" id="ARBA00023065"/>
    </source>
</evidence>
<dbReference type="GO" id="GO:0006825">
    <property type="term" value="P:copper ion transport"/>
    <property type="evidence" value="ECO:0007669"/>
    <property type="project" value="UniProtKB-KW"/>
</dbReference>
<gene>
    <name evidence="8" type="ORF">AJ78_00785</name>
</gene>
<evidence type="ECO:0000256" key="4">
    <source>
        <dbReference type="ARBA" id="ARBA00023008"/>
    </source>
</evidence>
<keyword evidence="9" id="KW-1185">Reference proteome</keyword>
<comment type="caution">
    <text evidence="8">The sequence shown here is derived from an EMBL/GenBank/DDBJ whole genome shotgun (WGS) entry which is preliminary data.</text>
</comment>
<keyword evidence="4" id="KW-0186">Copper</keyword>
<dbReference type="InterPro" id="IPR036163">
    <property type="entry name" value="HMA_dom_sf"/>
</dbReference>
<dbReference type="InterPro" id="IPR006121">
    <property type="entry name" value="HMA_dom"/>
</dbReference>